<feature type="region of interest" description="Disordered" evidence="1">
    <location>
        <begin position="450"/>
        <end position="476"/>
    </location>
</feature>
<feature type="compositionally biased region" description="Polar residues" evidence="1">
    <location>
        <begin position="18"/>
        <end position="27"/>
    </location>
</feature>
<feature type="compositionally biased region" description="Basic and acidic residues" evidence="1">
    <location>
        <begin position="225"/>
        <end position="234"/>
    </location>
</feature>
<feature type="compositionally biased region" description="Acidic residues" evidence="1">
    <location>
        <begin position="39"/>
        <end position="86"/>
    </location>
</feature>
<dbReference type="EMBL" id="BQNB010011073">
    <property type="protein sequence ID" value="GJS85729.1"/>
    <property type="molecule type" value="Genomic_DNA"/>
</dbReference>
<evidence type="ECO:0000256" key="1">
    <source>
        <dbReference type="SAM" id="MobiDB-lite"/>
    </source>
</evidence>
<sequence length="476" mass="52234">MPQEDEVFPADEQLLPATASSTAQSPDYVSESDPKADPKEDDDEDPEEDPVDYPADGGDDGDEEDESSEDDDEVDIKADDDEEEEEHPAPADSVVVTLPTADQAPSVKETEPFKTDESAATPPLHPAYHVTTRISIPALVPTLIPSPPLPPIPSPSLLLSLPVPVLSLSPPATPICPLGYRAAMIRLKAEAASTSHSLPLPPPIILSHTRPAAPSSGTPPLHLLSTDRREDKPKVTLPPRKRLGITLGPAYEVGESLSVATARPDGGLRLDYGFVATMNKEIMRDPERDVGYGITDLWDEIVETLQGAPVSTDTELGRHMTAFETRVRQDTDEIYTRLDDEQSGRQLLAGRLNMLFRDRRAHARTARLMETEARMSREAWGRSMDASDLARAEVMSLRTTVLAQQSQIRELQSADRRRQTVITEMLAADHRRQKQLTEALKLIKRLQTQMAEFERQQGPAKGPAQPELPEEAGSSS</sequence>
<gene>
    <name evidence="2" type="ORF">Tco_0752270</name>
</gene>
<name>A0ABQ4Z6D1_9ASTR</name>
<feature type="compositionally biased region" description="Basic and acidic residues" evidence="1">
    <location>
        <begin position="108"/>
        <end position="117"/>
    </location>
</feature>
<keyword evidence="3" id="KW-1185">Reference proteome</keyword>
<organism evidence="2 3">
    <name type="scientific">Tanacetum coccineum</name>
    <dbReference type="NCBI Taxonomy" id="301880"/>
    <lineage>
        <taxon>Eukaryota</taxon>
        <taxon>Viridiplantae</taxon>
        <taxon>Streptophyta</taxon>
        <taxon>Embryophyta</taxon>
        <taxon>Tracheophyta</taxon>
        <taxon>Spermatophyta</taxon>
        <taxon>Magnoliopsida</taxon>
        <taxon>eudicotyledons</taxon>
        <taxon>Gunneridae</taxon>
        <taxon>Pentapetalae</taxon>
        <taxon>asterids</taxon>
        <taxon>campanulids</taxon>
        <taxon>Asterales</taxon>
        <taxon>Asteraceae</taxon>
        <taxon>Asteroideae</taxon>
        <taxon>Anthemideae</taxon>
        <taxon>Anthemidinae</taxon>
        <taxon>Tanacetum</taxon>
    </lineage>
</organism>
<proteinExistence type="predicted"/>
<reference evidence="2" key="2">
    <citation type="submission" date="2022-01" db="EMBL/GenBank/DDBJ databases">
        <authorList>
            <person name="Yamashiro T."/>
            <person name="Shiraishi A."/>
            <person name="Satake H."/>
            <person name="Nakayama K."/>
        </authorList>
    </citation>
    <scope>NUCLEOTIDE SEQUENCE</scope>
</reference>
<feature type="region of interest" description="Disordered" evidence="1">
    <location>
        <begin position="1"/>
        <end position="123"/>
    </location>
</feature>
<accession>A0ABQ4Z6D1</accession>
<evidence type="ECO:0000313" key="2">
    <source>
        <dbReference type="EMBL" id="GJS85729.1"/>
    </source>
</evidence>
<reference evidence="2" key="1">
    <citation type="journal article" date="2022" name="Int. J. Mol. Sci.">
        <title>Draft Genome of Tanacetum Coccineum: Genomic Comparison of Closely Related Tanacetum-Family Plants.</title>
        <authorList>
            <person name="Yamashiro T."/>
            <person name="Shiraishi A."/>
            <person name="Nakayama K."/>
            <person name="Satake H."/>
        </authorList>
    </citation>
    <scope>NUCLEOTIDE SEQUENCE</scope>
</reference>
<evidence type="ECO:0000313" key="3">
    <source>
        <dbReference type="Proteomes" id="UP001151760"/>
    </source>
</evidence>
<feature type="region of interest" description="Disordered" evidence="1">
    <location>
        <begin position="207"/>
        <end position="241"/>
    </location>
</feature>
<protein>
    <submittedName>
        <fullName evidence="2">Uncharacterized protein</fullName>
    </submittedName>
</protein>
<dbReference type="Proteomes" id="UP001151760">
    <property type="component" value="Unassembled WGS sequence"/>
</dbReference>
<comment type="caution">
    <text evidence="2">The sequence shown here is derived from an EMBL/GenBank/DDBJ whole genome shotgun (WGS) entry which is preliminary data.</text>
</comment>